<evidence type="ECO:0000313" key="3">
    <source>
        <dbReference type="Proteomes" id="UP001162483"/>
    </source>
</evidence>
<feature type="region of interest" description="Disordered" evidence="1">
    <location>
        <begin position="54"/>
        <end position="81"/>
    </location>
</feature>
<keyword evidence="3" id="KW-1185">Reference proteome</keyword>
<dbReference type="Proteomes" id="UP001162483">
    <property type="component" value="Unassembled WGS sequence"/>
</dbReference>
<accession>A0ABN9FWT9</accession>
<evidence type="ECO:0000313" key="2">
    <source>
        <dbReference type="EMBL" id="CAI9599941.1"/>
    </source>
</evidence>
<reference evidence="2" key="1">
    <citation type="submission" date="2023-05" db="EMBL/GenBank/DDBJ databases">
        <authorList>
            <person name="Stuckert A."/>
        </authorList>
    </citation>
    <scope>NUCLEOTIDE SEQUENCE</scope>
</reference>
<protein>
    <submittedName>
        <fullName evidence="2">Uncharacterized protein</fullName>
    </submittedName>
</protein>
<comment type="caution">
    <text evidence="2">The sequence shown here is derived from an EMBL/GenBank/DDBJ whole genome shotgun (WGS) entry which is preliminary data.</text>
</comment>
<feature type="non-terminal residue" evidence="2">
    <location>
        <position position="81"/>
    </location>
</feature>
<feature type="compositionally biased region" description="Pro residues" evidence="1">
    <location>
        <begin position="57"/>
        <end position="75"/>
    </location>
</feature>
<dbReference type="EMBL" id="CATNWA010017373">
    <property type="protein sequence ID" value="CAI9599941.1"/>
    <property type="molecule type" value="Genomic_DNA"/>
</dbReference>
<gene>
    <name evidence="2" type="ORF">SPARVUS_LOCUS12684732</name>
</gene>
<proteinExistence type="predicted"/>
<organism evidence="2 3">
    <name type="scientific">Staurois parvus</name>
    <dbReference type="NCBI Taxonomy" id="386267"/>
    <lineage>
        <taxon>Eukaryota</taxon>
        <taxon>Metazoa</taxon>
        <taxon>Chordata</taxon>
        <taxon>Craniata</taxon>
        <taxon>Vertebrata</taxon>
        <taxon>Euteleostomi</taxon>
        <taxon>Amphibia</taxon>
        <taxon>Batrachia</taxon>
        <taxon>Anura</taxon>
        <taxon>Neobatrachia</taxon>
        <taxon>Ranoidea</taxon>
        <taxon>Ranidae</taxon>
        <taxon>Staurois</taxon>
    </lineage>
</organism>
<name>A0ABN9FWT9_9NEOB</name>
<evidence type="ECO:0000256" key="1">
    <source>
        <dbReference type="SAM" id="MobiDB-lite"/>
    </source>
</evidence>
<sequence length="81" mass="8723">MAQLWYCSVKPQGPRDLLSLGRKVRGSWPAGRFSCRGSPCWNQEAFSSAQLTFPTSAPTPAPPPIPVEPMKPPPISLCGVS</sequence>